<dbReference type="Proteomes" id="UP000054538">
    <property type="component" value="Unassembled WGS sequence"/>
</dbReference>
<name>A0A0D0DKF3_9AGAM</name>
<evidence type="ECO:0000256" key="1">
    <source>
        <dbReference type="SAM" id="MobiDB-lite"/>
    </source>
</evidence>
<protein>
    <submittedName>
        <fullName evidence="2">Uncharacterized protein</fullName>
    </submittedName>
</protein>
<feature type="compositionally biased region" description="Basic and acidic residues" evidence="1">
    <location>
        <begin position="87"/>
        <end position="97"/>
    </location>
</feature>
<dbReference type="AlphaFoldDB" id="A0A0D0DKF3"/>
<organism evidence="2 3">
    <name type="scientific">Paxillus rubicundulus Ve08.2h10</name>
    <dbReference type="NCBI Taxonomy" id="930991"/>
    <lineage>
        <taxon>Eukaryota</taxon>
        <taxon>Fungi</taxon>
        <taxon>Dikarya</taxon>
        <taxon>Basidiomycota</taxon>
        <taxon>Agaricomycotina</taxon>
        <taxon>Agaricomycetes</taxon>
        <taxon>Agaricomycetidae</taxon>
        <taxon>Boletales</taxon>
        <taxon>Paxilineae</taxon>
        <taxon>Paxillaceae</taxon>
        <taxon>Paxillus</taxon>
    </lineage>
</organism>
<gene>
    <name evidence="2" type="ORF">PAXRUDRAFT_830641</name>
</gene>
<accession>A0A0D0DKF3</accession>
<feature type="region of interest" description="Disordered" evidence="1">
    <location>
        <begin position="87"/>
        <end position="107"/>
    </location>
</feature>
<keyword evidence="3" id="KW-1185">Reference proteome</keyword>
<proteinExistence type="predicted"/>
<evidence type="ECO:0000313" key="2">
    <source>
        <dbReference type="EMBL" id="KIK91673.1"/>
    </source>
</evidence>
<evidence type="ECO:0000313" key="3">
    <source>
        <dbReference type="Proteomes" id="UP000054538"/>
    </source>
</evidence>
<reference evidence="3" key="2">
    <citation type="submission" date="2015-01" db="EMBL/GenBank/DDBJ databases">
        <title>Evolutionary Origins and Diversification of the Mycorrhizal Mutualists.</title>
        <authorList>
            <consortium name="DOE Joint Genome Institute"/>
            <consortium name="Mycorrhizal Genomics Consortium"/>
            <person name="Kohler A."/>
            <person name="Kuo A."/>
            <person name="Nagy L.G."/>
            <person name="Floudas D."/>
            <person name="Copeland A."/>
            <person name="Barry K.W."/>
            <person name="Cichocki N."/>
            <person name="Veneault-Fourrey C."/>
            <person name="LaButti K."/>
            <person name="Lindquist E.A."/>
            <person name="Lipzen A."/>
            <person name="Lundell T."/>
            <person name="Morin E."/>
            <person name="Murat C."/>
            <person name="Riley R."/>
            <person name="Ohm R."/>
            <person name="Sun H."/>
            <person name="Tunlid A."/>
            <person name="Henrissat B."/>
            <person name="Grigoriev I.V."/>
            <person name="Hibbett D.S."/>
            <person name="Martin F."/>
        </authorList>
    </citation>
    <scope>NUCLEOTIDE SEQUENCE [LARGE SCALE GENOMIC DNA]</scope>
    <source>
        <strain evidence="3">Ve08.2h10</strain>
    </source>
</reference>
<dbReference type="InParanoid" id="A0A0D0DKF3"/>
<dbReference type="HOGENOM" id="CLU_2038811_0_0_1"/>
<sequence length="121" mass="13831">MHASKRGGNERSPKHARYVTHVARLYSKSLISSKALRTLAQTQLKPTAIVLCICVPRTNISVLWEPLEDSTWRCPRNISRCPGKGRLRQEVEDKKGETPGAQRRTAGLTRYRPDYRLVRHP</sequence>
<dbReference type="EMBL" id="KN825362">
    <property type="protein sequence ID" value="KIK91673.1"/>
    <property type="molecule type" value="Genomic_DNA"/>
</dbReference>
<reference evidence="2 3" key="1">
    <citation type="submission" date="2014-04" db="EMBL/GenBank/DDBJ databases">
        <authorList>
            <consortium name="DOE Joint Genome Institute"/>
            <person name="Kuo A."/>
            <person name="Kohler A."/>
            <person name="Jargeat P."/>
            <person name="Nagy L.G."/>
            <person name="Floudas D."/>
            <person name="Copeland A."/>
            <person name="Barry K.W."/>
            <person name="Cichocki N."/>
            <person name="Veneault-Fourrey C."/>
            <person name="LaButti K."/>
            <person name="Lindquist E.A."/>
            <person name="Lipzen A."/>
            <person name="Lundell T."/>
            <person name="Morin E."/>
            <person name="Murat C."/>
            <person name="Sun H."/>
            <person name="Tunlid A."/>
            <person name="Henrissat B."/>
            <person name="Grigoriev I.V."/>
            <person name="Hibbett D.S."/>
            <person name="Martin F."/>
            <person name="Nordberg H.P."/>
            <person name="Cantor M.N."/>
            <person name="Hua S.X."/>
        </authorList>
    </citation>
    <scope>NUCLEOTIDE SEQUENCE [LARGE SCALE GENOMIC DNA]</scope>
    <source>
        <strain evidence="2 3">Ve08.2h10</strain>
    </source>
</reference>